<dbReference type="InterPro" id="IPR036250">
    <property type="entry name" value="AcylCo_DH-like_C"/>
</dbReference>
<reference evidence="15 16" key="1">
    <citation type="submission" date="2014-09" db="EMBL/GenBank/DDBJ databases">
        <authorList>
            <person name="McGinnis J.M."/>
            <person name="Wolfgang W.J."/>
        </authorList>
    </citation>
    <scope>NUCLEOTIDE SEQUENCE [LARGE SCALE GENOMIC DNA]</scope>
    <source>
        <strain evidence="15 16">5503</strain>
    </source>
</reference>
<dbReference type="InterPro" id="IPR037069">
    <property type="entry name" value="AcylCoA_DH/ox_N_sf"/>
</dbReference>
<dbReference type="InterPro" id="IPR013786">
    <property type="entry name" value="AcylCoA_DH/ox_N"/>
</dbReference>
<comment type="similarity">
    <text evidence="2 10">Belongs to the acyl-CoA dehydrogenase family.</text>
</comment>
<dbReference type="Gene3D" id="1.10.540.10">
    <property type="entry name" value="Acyl-CoA dehydrogenase/oxidase, N-terminal domain"/>
    <property type="match status" value="1"/>
</dbReference>
<dbReference type="SUPFAM" id="SSF56645">
    <property type="entry name" value="Acyl-CoA dehydrogenase NM domain-like"/>
    <property type="match status" value="1"/>
</dbReference>
<evidence type="ECO:0000313" key="15">
    <source>
        <dbReference type="EMBL" id="KGJ22118.1"/>
    </source>
</evidence>
<dbReference type="GO" id="GO:0016627">
    <property type="term" value="F:oxidoreductase activity, acting on the CH-CH group of donors"/>
    <property type="evidence" value="ECO:0007669"/>
    <property type="project" value="InterPro"/>
</dbReference>
<accession>A0A099GIZ7</accession>
<dbReference type="Gene3D" id="2.40.110.10">
    <property type="entry name" value="Butyryl-CoA Dehydrogenase, subunit A, domain 2"/>
    <property type="match status" value="1"/>
</dbReference>
<evidence type="ECO:0000256" key="3">
    <source>
        <dbReference type="ARBA" id="ARBA00022630"/>
    </source>
</evidence>
<dbReference type="RefSeq" id="WP_036709784.1">
    <property type="nucleotide sequence ID" value="NZ_JRKQ01000047.1"/>
</dbReference>
<evidence type="ECO:0000259" key="12">
    <source>
        <dbReference type="Pfam" id="PF02770"/>
    </source>
</evidence>
<dbReference type="SUPFAM" id="SSF47203">
    <property type="entry name" value="Acyl-CoA dehydrogenase C-terminal domain-like"/>
    <property type="match status" value="1"/>
</dbReference>
<evidence type="ECO:0000256" key="2">
    <source>
        <dbReference type="ARBA" id="ARBA00009347"/>
    </source>
</evidence>
<comment type="cofactor">
    <cofactor evidence="1 10">
        <name>FAD</name>
        <dbReference type="ChEBI" id="CHEBI:57692"/>
    </cofactor>
</comment>
<dbReference type="AlphaFoldDB" id="A0A099GIZ7"/>
<evidence type="ECO:0000256" key="10">
    <source>
        <dbReference type="RuleBase" id="RU362125"/>
    </source>
</evidence>
<dbReference type="InterPro" id="IPR046373">
    <property type="entry name" value="Acyl-CoA_Oxase/DH_mid-dom_sf"/>
</dbReference>
<dbReference type="Pfam" id="PF02771">
    <property type="entry name" value="Acyl-CoA_dh_N"/>
    <property type="match status" value="1"/>
</dbReference>
<feature type="domain" description="Acyl-CoA dehydrogenase/oxidase C-terminal" evidence="11">
    <location>
        <begin position="281"/>
        <end position="432"/>
    </location>
</feature>
<name>A0A099GIZ7_9RHOB</name>
<dbReference type="InterPro" id="IPR052166">
    <property type="entry name" value="Diverse_Acyl-CoA_DH"/>
</dbReference>
<dbReference type="FunFam" id="2.40.110.10:FF:000031">
    <property type="entry name" value="Acyl-CoA dehydrogenase, putative"/>
    <property type="match status" value="1"/>
</dbReference>
<dbReference type="Proteomes" id="UP000029858">
    <property type="component" value="Unassembled WGS sequence"/>
</dbReference>
<evidence type="ECO:0000259" key="14">
    <source>
        <dbReference type="Pfam" id="PF12806"/>
    </source>
</evidence>
<organism evidence="15 16">
    <name type="scientific">Paracoccus sanguinis</name>
    <dbReference type="NCBI Taxonomy" id="1545044"/>
    <lineage>
        <taxon>Bacteria</taxon>
        <taxon>Pseudomonadati</taxon>
        <taxon>Pseudomonadota</taxon>
        <taxon>Alphaproteobacteria</taxon>
        <taxon>Rhodobacterales</taxon>
        <taxon>Paracoccaceae</taxon>
        <taxon>Paracoccus</taxon>
    </lineage>
</organism>
<comment type="function">
    <text evidence="7">Involved in the assimilation of dimethylsulphoniopropionate (DMSP), an important compound in the fixation of carbon in marine phytoplankton, by mediating the conversion of 3-(methylthio)propanoyl-CoA (MMPA-CoA) to 3-(methylthio)acryloyl-CoA (MTA-CoA).</text>
</comment>
<keyword evidence="3 10" id="KW-0285">Flavoprotein</keyword>
<feature type="domain" description="Acyl-CoA dehydrogenase/oxidase N-terminal" evidence="13">
    <location>
        <begin position="81"/>
        <end position="156"/>
    </location>
</feature>
<sequence length="563" mass="59006">MAYRAPVDDIAFILDAVVPLAPVAATDRFAEASEDTVTAILTEAGRLSTEVLAPLNRGSDLTPSRLENGAVRSSPGFDAGFRAIAEGGWVGLSANPEHGGAGLPQTLNVAVGEMLAGACLSLQLNPLLTQGQIEALEHHASDELKATYLPKLISGDWNGTMNLTEPGAGSDVGALTTRAERAEDGTYRVTGQKIFITWGDSDVTENTCHLVLARLPDGGAGTRGISLFMVPKYIPDESGKPGVGNSLKVVSLEHKLGIHGSPTCVMSFEGATGWLVGQEHKGMAAMFTMMNNARLAVGMQGVAVAEAALQHAAAYAAERVQMGPIIRHADVRRMLATGRAEVFAARAICLACAQALDMATATGDADWQARAAFLTPIAKAWGTDVGCRVADMGVQVHGGMGFVEETGAAQYLRDVRITPIYEGTNGIQAMDLVGRKMMDGGEMATRMIEEVLDGAKAAQAAMPDLARAVWDAAETLREATSAMLEDEAQDRFAGAVPYLAAFARVLGAHYHLIAAQKGDDARKTLARVFITRVLPRNAGDLAEARAGAGDLDALPDTAFAGAA</sequence>
<dbReference type="InterPro" id="IPR006091">
    <property type="entry name" value="Acyl-CoA_Oxase/DH_mid-dom"/>
</dbReference>
<protein>
    <recommendedName>
        <fullName evidence="9">3-methylmercaptopropionyl-CoA dehydrogenase</fullName>
        <ecNumber evidence="8">1.3.99.41</ecNumber>
    </recommendedName>
</protein>
<evidence type="ECO:0000256" key="5">
    <source>
        <dbReference type="ARBA" id="ARBA00023002"/>
    </source>
</evidence>
<dbReference type="PANTHER" id="PTHR42803:SF1">
    <property type="entry name" value="BROAD-SPECIFICITY LINEAR ACYL-COA DEHYDROGENASE FADE5"/>
    <property type="match status" value="1"/>
</dbReference>
<evidence type="ECO:0000313" key="16">
    <source>
        <dbReference type="Proteomes" id="UP000029858"/>
    </source>
</evidence>
<dbReference type="InterPro" id="IPR009100">
    <property type="entry name" value="AcylCoA_DH/oxidase_NM_dom_sf"/>
</dbReference>
<feature type="domain" description="Acyl-CoA oxidase/dehydrogenase middle" evidence="12">
    <location>
        <begin position="161"/>
        <end position="269"/>
    </location>
</feature>
<keyword evidence="5 10" id="KW-0560">Oxidoreductase</keyword>
<proteinExistence type="inferred from homology"/>
<evidence type="ECO:0000256" key="8">
    <source>
        <dbReference type="ARBA" id="ARBA00066694"/>
    </source>
</evidence>
<gene>
    <name evidence="15" type="ORF">IX56_10025</name>
</gene>
<evidence type="ECO:0000259" key="13">
    <source>
        <dbReference type="Pfam" id="PF02771"/>
    </source>
</evidence>
<evidence type="ECO:0000256" key="9">
    <source>
        <dbReference type="ARBA" id="ARBA00069043"/>
    </source>
</evidence>
<evidence type="ECO:0000256" key="1">
    <source>
        <dbReference type="ARBA" id="ARBA00001974"/>
    </source>
</evidence>
<dbReference type="Pfam" id="PF12806">
    <property type="entry name" value="Acyl-CoA_dh_C"/>
    <property type="match status" value="1"/>
</dbReference>
<evidence type="ECO:0000256" key="7">
    <source>
        <dbReference type="ARBA" id="ARBA00058683"/>
    </source>
</evidence>
<reference evidence="15 16" key="2">
    <citation type="submission" date="2014-10" db="EMBL/GenBank/DDBJ databases">
        <title>Paracoccus sanguinis sp. nov., isolated from clinical specimens of New York State patients.</title>
        <authorList>
            <person name="Mingle L.A."/>
            <person name="Cole J.A."/>
            <person name="Lapierre P."/>
            <person name="Musser K.A."/>
        </authorList>
    </citation>
    <scope>NUCLEOTIDE SEQUENCE [LARGE SCALE GENOMIC DNA]</scope>
    <source>
        <strain evidence="15 16">5503</strain>
    </source>
</reference>
<dbReference type="EC" id="1.3.99.41" evidence="8"/>
<comment type="catalytic activity">
    <reaction evidence="6">
        <text>3-(methylsulfanyl)propanoyl-CoA + oxidized [electron-transfer flavoprotein] + H(+) = 3-(methylsulfanyl)acryloyl-CoA + reduced [electron-transfer flavoprotein]</text>
        <dbReference type="Rhea" id="RHEA:52612"/>
        <dbReference type="Rhea" id="RHEA-COMP:10685"/>
        <dbReference type="Rhea" id="RHEA-COMP:10686"/>
        <dbReference type="ChEBI" id="CHEBI:15378"/>
        <dbReference type="ChEBI" id="CHEBI:57692"/>
        <dbReference type="ChEBI" id="CHEBI:58307"/>
        <dbReference type="ChEBI" id="CHEBI:82815"/>
        <dbReference type="ChEBI" id="CHEBI:84994"/>
        <dbReference type="EC" id="1.3.99.41"/>
    </reaction>
    <physiologicalReaction direction="left-to-right" evidence="6">
        <dbReference type="Rhea" id="RHEA:52613"/>
    </physiologicalReaction>
</comment>
<dbReference type="InterPro" id="IPR025878">
    <property type="entry name" value="Acyl-CoA_dh-like_C_dom"/>
</dbReference>
<comment type="caution">
    <text evidence="15">The sequence shown here is derived from an EMBL/GenBank/DDBJ whole genome shotgun (WGS) entry which is preliminary data.</text>
</comment>
<dbReference type="GO" id="GO:0050660">
    <property type="term" value="F:flavin adenine dinucleotide binding"/>
    <property type="evidence" value="ECO:0007669"/>
    <property type="project" value="InterPro"/>
</dbReference>
<evidence type="ECO:0000256" key="4">
    <source>
        <dbReference type="ARBA" id="ARBA00022827"/>
    </source>
</evidence>
<dbReference type="Pfam" id="PF00441">
    <property type="entry name" value="Acyl-CoA_dh_1"/>
    <property type="match status" value="1"/>
</dbReference>
<feature type="domain" description="Acetyl-CoA dehydrogenase-like C-terminal" evidence="14">
    <location>
        <begin position="449"/>
        <end position="551"/>
    </location>
</feature>
<evidence type="ECO:0000256" key="6">
    <source>
        <dbReference type="ARBA" id="ARBA00051388"/>
    </source>
</evidence>
<dbReference type="EMBL" id="JRKQ01000047">
    <property type="protein sequence ID" value="KGJ22118.1"/>
    <property type="molecule type" value="Genomic_DNA"/>
</dbReference>
<dbReference type="InterPro" id="IPR009075">
    <property type="entry name" value="AcylCo_DH/oxidase_C"/>
</dbReference>
<evidence type="ECO:0000259" key="11">
    <source>
        <dbReference type="Pfam" id="PF00441"/>
    </source>
</evidence>
<dbReference type="Pfam" id="PF02770">
    <property type="entry name" value="Acyl-CoA_dh_M"/>
    <property type="match status" value="1"/>
</dbReference>
<keyword evidence="4 10" id="KW-0274">FAD</keyword>
<dbReference type="PANTHER" id="PTHR42803">
    <property type="entry name" value="ACYL-COA DEHYDROGENASE"/>
    <property type="match status" value="1"/>
</dbReference>
<dbReference type="Gene3D" id="1.20.140.10">
    <property type="entry name" value="Butyryl-CoA Dehydrogenase, subunit A, domain 3"/>
    <property type="match status" value="1"/>
</dbReference>